<dbReference type="PATRIC" id="fig|518642.7.peg.6107"/>
<dbReference type="GO" id="GO:0046685">
    <property type="term" value="P:response to arsenic-containing substance"/>
    <property type="evidence" value="ECO:0007669"/>
    <property type="project" value="UniProtKB-KW"/>
</dbReference>
<reference evidence="3 4" key="1">
    <citation type="journal article" date="2016" name="Front. Microbiol.">
        <title>Comparative Genomics Analysis of Streptomyces Species Reveals Their Adaptation to the Marine Environment and Their Diversity at the Genomic Level.</title>
        <authorList>
            <person name="Tian X."/>
            <person name="Zhang Z."/>
            <person name="Yang T."/>
            <person name="Chen M."/>
            <person name="Li J."/>
            <person name="Chen F."/>
            <person name="Yang J."/>
            <person name="Li W."/>
            <person name="Zhang B."/>
            <person name="Zhang Z."/>
            <person name="Wu J."/>
            <person name="Zhang C."/>
            <person name="Long L."/>
            <person name="Xiao J."/>
        </authorList>
    </citation>
    <scope>NUCLEOTIDE SEQUENCE [LARGE SCALE GENOMIC DNA]</scope>
    <source>
        <strain evidence="3 4">SCSIO M10372</strain>
    </source>
</reference>
<dbReference type="InterPro" id="IPR036196">
    <property type="entry name" value="Ptyr_pPase_sf"/>
</dbReference>
<keyword evidence="1" id="KW-0059">Arsenical resistance</keyword>
<evidence type="ECO:0000313" key="3">
    <source>
        <dbReference type="EMBL" id="OEV22004.1"/>
    </source>
</evidence>
<dbReference type="SUPFAM" id="SSF52788">
    <property type="entry name" value="Phosphotyrosine protein phosphatases I"/>
    <property type="match status" value="1"/>
</dbReference>
<evidence type="ECO:0000256" key="1">
    <source>
        <dbReference type="ARBA" id="ARBA00022849"/>
    </source>
</evidence>
<proteinExistence type="predicted"/>
<sequence length="223" mass="24002">MDEQPPLGRATPPLRNTSAILVRITARLALRHRRAFSQATVARYVEECATLLTGRARAVQHLPVLVERFADERLRGLARARGLSGDSPPAVLFVCTENAGRSQLAGALLRRRSLGAVMVMTAGSGPAADVSPVVVRLLAEQGLDTGEDFPKPLTTEVVDAADLVITLGCADACPVRPGRRYLNWDLPDLSGLDIESARAVRNSLQTRIDRLFTELAAPSPFCA</sequence>
<dbReference type="PANTHER" id="PTHR43428">
    <property type="entry name" value="ARSENATE REDUCTASE"/>
    <property type="match status" value="1"/>
</dbReference>
<dbReference type="Proteomes" id="UP000175971">
    <property type="component" value="Unassembled WGS sequence"/>
</dbReference>
<dbReference type="NCBIfam" id="NF046112">
    <property type="entry name" value="MSMEG_6209_Nter"/>
    <property type="match status" value="1"/>
</dbReference>
<evidence type="ECO:0000259" key="2">
    <source>
        <dbReference type="SMART" id="SM00226"/>
    </source>
</evidence>
<dbReference type="InterPro" id="IPR023485">
    <property type="entry name" value="Ptyr_pPase"/>
</dbReference>
<dbReference type="Gene3D" id="3.40.50.2300">
    <property type="match status" value="1"/>
</dbReference>
<dbReference type="Pfam" id="PF01451">
    <property type="entry name" value="LMWPc"/>
    <property type="match status" value="1"/>
</dbReference>
<evidence type="ECO:0000313" key="4">
    <source>
        <dbReference type="Proteomes" id="UP000175971"/>
    </source>
</evidence>
<feature type="domain" description="Phosphotyrosine protein phosphatase I" evidence="2">
    <location>
        <begin position="89"/>
        <end position="214"/>
    </location>
</feature>
<dbReference type="InterPro" id="IPR048716">
    <property type="entry name" value="Phosphatase-like_N"/>
</dbReference>
<dbReference type="SMART" id="SM00226">
    <property type="entry name" value="LMWPc"/>
    <property type="match status" value="1"/>
</dbReference>
<dbReference type="AlphaFoldDB" id="A0A1E7M0N4"/>
<dbReference type="EMBL" id="LJGZ01000005">
    <property type="protein sequence ID" value="OEV22004.1"/>
    <property type="molecule type" value="Genomic_DNA"/>
</dbReference>
<dbReference type="Gene3D" id="1.10.8.1060">
    <property type="entry name" value="Corynebacterium glutamicum thioredoxin-dependent arsenate reductase, N-terminal domain"/>
    <property type="match status" value="1"/>
</dbReference>
<name>A0A1E7M0N4_9ACTN</name>
<keyword evidence="4" id="KW-1185">Reference proteome</keyword>
<organism evidence="3 4">
    <name type="scientific">Streptomyces nanshensis</name>
    <dbReference type="NCBI Taxonomy" id="518642"/>
    <lineage>
        <taxon>Bacteria</taxon>
        <taxon>Bacillati</taxon>
        <taxon>Actinomycetota</taxon>
        <taxon>Actinomycetes</taxon>
        <taxon>Kitasatosporales</taxon>
        <taxon>Streptomycetaceae</taxon>
        <taxon>Streptomyces</taxon>
    </lineage>
</organism>
<dbReference type="RefSeq" id="WP_070199695.1">
    <property type="nucleotide sequence ID" value="NZ_LJGZ01000005.1"/>
</dbReference>
<comment type="caution">
    <text evidence="3">The sequence shown here is derived from an EMBL/GenBank/DDBJ whole genome shotgun (WGS) entry which is preliminary data.</text>
</comment>
<protein>
    <submittedName>
        <fullName evidence="3">Arsenate reductase</fullName>
    </submittedName>
</protein>
<accession>A0A1E7M0N4</accession>
<dbReference type="OrthoDB" id="9799372at2"/>
<gene>
    <name evidence="3" type="ORF">AN221_03430</name>
</gene>
<dbReference type="Pfam" id="PF21234">
    <property type="entry name" value="Phosphatase-like_N"/>
    <property type="match status" value="1"/>
</dbReference>
<dbReference type="PANTHER" id="PTHR43428:SF1">
    <property type="entry name" value="ARSENATE REDUCTASE"/>
    <property type="match status" value="1"/>
</dbReference>